<keyword evidence="1" id="KW-1133">Transmembrane helix</keyword>
<dbReference type="Pfam" id="PF03729">
    <property type="entry name" value="DUF308"/>
    <property type="match status" value="2"/>
</dbReference>
<dbReference type="GO" id="GO:0005886">
    <property type="term" value="C:plasma membrane"/>
    <property type="evidence" value="ECO:0007669"/>
    <property type="project" value="TreeGrafter"/>
</dbReference>
<organism evidence="2 3">
    <name type="scientific">Candidatus Pullilachnospira gallistercoris</name>
    <dbReference type="NCBI Taxonomy" id="2840911"/>
    <lineage>
        <taxon>Bacteria</taxon>
        <taxon>Bacillati</taxon>
        <taxon>Bacillota</taxon>
        <taxon>Clostridia</taxon>
        <taxon>Lachnospirales</taxon>
        <taxon>Lachnospiraceae</taxon>
        <taxon>Lachnospiraceae incertae sedis</taxon>
        <taxon>Candidatus Pullilachnospira</taxon>
    </lineage>
</organism>
<gene>
    <name evidence="2" type="ORF">IAA55_07695</name>
</gene>
<dbReference type="InterPro" id="IPR005325">
    <property type="entry name" value="DUF308_memb"/>
</dbReference>
<keyword evidence="1" id="KW-0472">Membrane</keyword>
<dbReference type="PANTHER" id="PTHR34989">
    <property type="entry name" value="PROTEIN HDED"/>
    <property type="match status" value="1"/>
</dbReference>
<dbReference type="PANTHER" id="PTHR34989:SF1">
    <property type="entry name" value="PROTEIN HDED"/>
    <property type="match status" value="1"/>
</dbReference>
<protein>
    <submittedName>
        <fullName evidence="2">DUF308 domain-containing protein</fullName>
    </submittedName>
</protein>
<feature type="transmembrane region" description="Helical" evidence="1">
    <location>
        <begin position="123"/>
        <end position="143"/>
    </location>
</feature>
<dbReference type="Proteomes" id="UP000823912">
    <property type="component" value="Unassembled WGS sequence"/>
</dbReference>
<feature type="transmembrane region" description="Helical" evidence="1">
    <location>
        <begin position="7"/>
        <end position="27"/>
    </location>
</feature>
<evidence type="ECO:0000256" key="1">
    <source>
        <dbReference type="SAM" id="Phobius"/>
    </source>
</evidence>
<evidence type="ECO:0000313" key="3">
    <source>
        <dbReference type="Proteomes" id="UP000823912"/>
    </source>
</evidence>
<dbReference type="AlphaFoldDB" id="A0A9D1JB39"/>
<sequence>MRKHTPFGWSELLTGILFVLLGIFTFIRPGSAITGLVFLYGILATLTGIADIVFYAKMENHMGFGPTISLVSGILSLLAGLMLLLHPGAGAWAMALLFPLWFITHCISRLTHLPVVRMTAGKGYYYFSLIMNILGLVLGFLMLASPLVVLISLNYIVGIYLILLGIDTIVLAFSNMGRRW</sequence>
<feature type="transmembrane region" description="Helical" evidence="1">
    <location>
        <begin position="68"/>
        <end position="85"/>
    </location>
</feature>
<reference evidence="2" key="2">
    <citation type="journal article" date="2021" name="PeerJ">
        <title>Extensive microbial diversity within the chicken gut microbiome revealed by metagenomics and culture.</title>
        <authorList>
            <person name="Gilroy R."/>
            <person name="Ravi A."/>
            <person name="Getino M."/>
            <person name="Pursley I."/>
            <person name="Horton D.L."/>
            <person name="Alikhan N.F."/>
            <person name="Baker D."/>
            <person name="Gharbi K."/>
            <person name="Hall N."/>
            <person name="Watson M."/>
            <person name="Adriaenssens E.M."/>
            <person name="Foster-Nyarko E."/>
            <person name="Jarju S."/>
            <person name="Secka A."/>
            <person name="Antonio M."/>
            <person name="Oren A."/>
            <person name="Chaudhuri R.R."/>
            <person name="La Ragione R."/>
            <person name="Hildebrand F."/>
            <person name="Pallen M.J."/>
        </authorList>
    </citation>
    <scope>NUCLEOTIDE SEQUENCE</scope>
    <source>
        <strain evidence="2">ChiSjej5B23-6657</strain>
    </source>
</reference>
<feature type="transmembrane region" description="Helical" evidence="1">
    <location>
        <begin position="33"/>
        <end position="56"/>
    </location>
</feature>
<feature type="transmembrane region" description="Helical" evidence="1">
    <location>
        <begin position="91"/>
        <end position="111"/>
    </location>
</feature>
<evidence type="ECO:0000313" key="2">
    <source>
        <dbReference type="EMBL" id="HIR71150.1"/>
    </source>
</evidence>
<name>A0A9D1JB39_9FIRM</name>
<accession>A0A9D1JB39</accession>
<feature type="transmembrane region" description="Helical" evidence="1">
    <location>
        <begin position="149"/>
        <end position="173"/>
    </location>
</feature>
<reference evidence="2" key="1">
    <citation type="submission" date="2020-10" db="EMBL/GenBank/DDBJ databases">
        <authorList>
            <person name="Gilroy R."/>
        </authorList>
    </citation>
    <scope>NUCLEOTIDE SEQUENCE</scope>
    <source>
        <strain evidence="2">ChiSjej5B23-6657</strain>
    </source>
</reference>
<dbReference type="EMBL" id="DVHM01000123">
    <property type="protein sequence ID" value="HIR71150.1"/>
    <property type="molecule type" value="Genomic_DNA"/>
</dbReference>
<comment type="caution">
    <text evidence="2">The sequence shown here is derived from an EMBL/GenBank/DDBJ whole genome shotgun (WGS) entry which is preliminary data.</text>
</comment>
<proteinExistence type="predicted"/>
<keyword evidence="1" id="KW-0812">Transmembrane</keyword>
<dbReference type="InterPro" id="IPR052712">
    <property type="entry name" value="Acid_resist_chaperone_HdeD"/>
</dbReference>